<dbReference type="Proteomes" id="UP000053593">
    <property type="component" value="Unassembled WGS sequence"/>
</dbReference>
<reference evidence="2 3" key="1">
    <citation type="submission" date="2014-04" db="EMBL/GenBank/DDBJ databases">
        <title>Evolutionary Origins and Diversification of the Mycorrhizal Mutualists.</title>
        <authorList>
            <consortium name="DOE Joint Genome Institute"/>
            <consortium name="Mycorrhizal Genomics Consortium"/>
            <person name="Kohler A."/>
            <person name="Kuo A."/>
            <person name="Nagy L.G."/>
            <person name="Floudas D."/>
            <person name="Copeland A."/>
            <person name="Barry K.W."/>
            <person name="Cichocki N."/>
            <person name="Veneault-Fourrey C."/>
            <person name="LaButti K."/>
            <person name="Lindquist E.A."/>
            <person name="Lipzen A."/>
            <person name="Lundell T."/>
            <person name="Morin E."/>
            <person name="Murat C."/>
            <person name="Riley R."/>
            <person name="Ohm R."/>
            <person name="Sun H."/>
            <person name="Tunlid A."/>
            <person name="Henrissat B."/>
            <person name="Grigoriev I.V."/>
            <person name="Hibbett D.S."/>
            <person name="Martin F."/>
        </authorList>
    </citation>
    <scope>NUCLEOTIDE SEQUENCE [LARGE SCALE GENOMIC DNA]</scope>
    <source>
        <strain evidence="2 3">FD-317 M1</strain>
    </source>
</reference>
<keyword evidence="1" id="KW-0812">Transmembrane</keyword>
<keyword evidence="1" id="KW-1133">Transmembrane helix</keyword>
<sequence length="140" mass="15325">MTDPSDPEIELAQLNKLNTEKRKSDLIVQTAVVPSADDQVRRAPADPGPPPDGGLHAWLTVLGASLIAFSTFGIVNSFGEALRYSFFTYPREFKSTFSAAGFARPIFDAYGAKYLIPASGITTSFSLFMLSIVRPHHIYQ</sequence>
<dbReference type="OrthoDB" id="6499973at2759"/>
<protein>
    <submittedName>
        <fullName evidence="2">Uncharacterized protein</fullName>
    </submittedName>
</protein>
<name>A0A0D0BPD3_9AGAR</name>
<organism evidence="2 3">
    <name type="scientific">Collybiopsis luxurians FD-317 M1</name>
    <dbReference type="NCBI Taxonomy" id="944289"/>
    <lineage>
        <taxon>Eukaryota</taxon>
        <taxon>Fungi</taxon>
        <taxon>Dikarya</taxon>
        <taxon>Basidiomycota</taxon>
        <taxon>Agaricomycotina</taxon>
        <taxon>Agaricomycetes</taxon>
        <taxon>Agaricomycetidae</taxon>
        <taxon>Agaricales</taxon>
        <taxon>Marasmiineae</taxon>
        <taxon>Omphalotaceae</taxon>
        <taxon>Collybiopsis</taxon>
        <taxon>Collybiopsis luxurians</taxon>
    </lineage>
</organism>
<proteinExistence type="predicted"/>
<evidence type="ECO:0000313" key="2">
    <source>
        <dbReference type="EMBL" id="KIK51439.1"/>
    </source>
</evidence>
<dbReference type="HOGENOM" id="CLU_1835378_0_0_1"/>
<dbReference type="EMBL" id="KN834863">
    <property type="protein sequence ID" value="KIK51439.1"/>
    <property type="molecule type" value="Genomic_DNA"/>
</dbReference>
<keyword evidence="1" id="KW-0472">Membrane</keyword>
<evidence type="ECO:0000256" key="1">
    <source>
        <dbReference type="SAM" id="Phobius"/>
    </source>
</evidence>
<gene>
    <name evidence="2" type="ORF">GYMLUDRAFT_981342</name>
</gene>
<evidence type="ECO:0000313" key="3">
    <source>
        <dbReference type="Proteomes" id="UP000053593"/>
    </source>
</evidence>
<feature type="transmembrane region" description="Helical" evidence="1">
    <location>
        <begin position="55"/>
        <end position="75"/>
    </location>
</feature>
<feature type="transmembrane region" description="Helical" evidence="1">
    <location>
        <begin position="114"/>
        <end position="133"/>
    </location>
</feature>
<keyword evidence="3" id="KW-1185">Reference proteome</keyword>
<dbReference type="AlphaFoldDB" id="A0A0D0BPD3"/>
<accession>A0A0D0BPD3</accession>